<dbReference type="Proteomes" id="UP001148838">
    <property type="component" value="Unassembled WGS sequence"/>
</dbReference>
<keyword evidence="2" id="KW-1185">Reference proteome</keyword>
<evidence type="ECO:0000313" key="1">
    <source>
        <dbReference type="EMBL" id="KAJ4449277.1"/>
    </source>
</evidence>
<evidence type="ECO:0000313" key="2">
    <source>
        <dbReference type="Proteomes" id="UP001148838"/>
    </source>
</evidence>
<protein>
    <submittedName>
        <fullName evidence="1">Uncharacterized protein</fullName>
    </submittedName>
</protein>
<organism evidence="1 2">
    <name type="scientific">Periplaneta americana</name>
    <name type="common">American cockroach</name>
    <name type="synonym">Blatta americana</name>
    <dbReference type="NCBI Taxonomy" id="6978"/>
    <lineage>
        <taxon>Eukaryota</taxon>
        <taxon>Metazoa</taxon>
        <taxon>Ecdysozoa</taxon>
        <taxon>Arthropoda</taxon>
        <taxon>Hexapoda</taxon>
        <taxon>Insecta</taxon>
        <taxon>Pterygota</taxon>
        <taxon>Neoptera</taxon>
        <taxon>Polyneoptera</taxon>
        <taxon>Dictyoptera</taxon>
        <taxon>Blattodea</taxon>
        <taxon>Blattoidea</taxon>
        <taxon>Blattidae</taxon>
        <taxon>Blattinae</taxon>
        <taxon>Periplaneta</taxon>
    </lineage>
</organism>
<name>A0ABQ8TRJ4_PERAM</name>
<sequence length="107" mass="12090">MSPGSCTESYLAFAHIGLRENPGPPGFAARRADRYSTARSVLDKKRTCVKRVLTEEMLDETDHQIEKSPTTSSYRVAQQGCFRSLITNLNDVRSHTTAELWREVTDQ</sequence>
<dbReference type="EMBL" id="JAJSOF020000003">
    <property type="protein sequence ID" value="KAJ4449277.1"/>
    <property type="molecule type" value="Genomic_DNA"/>
</dbReference>
<proteinExistence type="predicted"/>
<comment type="caution">
    <text evidence="1">The sequence shown here is derived from an EMBL/GenBank/DDBJ whole genome shotgun (WGS) entry which is preliminary data.</text>
</comment>
<reference evidence="1 2" key="1">
    <citation type="journal article" date="2022" name="Allergy">
        <title>Genome assembly and annotation of Periplaneta americana reveal a comprehensive cockroach allergen profile.</title>
        <authorList>
            <person name="Wang L."/>
            <person name="Xiong Q."/>
            <person name="Saelim N."/>
            <person name="Wang L."/>
            <person name="Nong W."/>
            <person name="Wan A.T."/>
            <person name="Shi M."/>
            <person name="Liu X."/>
            <person name="Cao Q."/>
            <person name="Hui J.H.L."/>
            <person name="Sookrung N."/>
            <person name="Leung T.F."/>
            <person name="Tungtrongchitr A."/>
            <person name="Tsui S.K.W."/>
        </authorList>
    </citation>
    <scope>NUCLEOTIDE SEQUENCE [LARGE SCALE GENOMIC DNA]</scope>
    <source>
        <strain evidence="1">PWHHKU_190912</strain>
    </source>
</reference>
<gene>
    <name evidence="1" type="ORF">ANN_00675</name>
</gene>
<accession>A0ABQ8TRJ4</accession>